<feature type="domain" description="Ig-like SoxY" evidence="1">
    <location>
        <begin position="51"/>
        <end position="153"/>
    </location>
</feature>
<dbReference type="KEGG" id="tgr:Tgr7_2221"/>
<dbReference type="InterPro" id="IPR038162">
    <property type="entry name" value="SoxY_sf"/>
</dbReference>
<dbReference type="EMBL" id="CP001339">
    <property type="protein sequence ID" value="ACL71141.1"/>
    <property type="molecule type" value="Genomic_DNA"/>
</dbReference>
<sequence length="155" mass="15598" precursor="true">MNSKRRVFLKGTLAASAVGVAVGAGMLAPRTVLAAWPESAFGPRSVSDAIKNAMGSDSMSAGDISIQAPDIAENGAVVPITVETGMSGVTDIAILAATANAPLTSSYKLGEGAKPFVSTRIKMGETSDIIAVVKANGRLYNASKEVKVTIGGCGG</sequence>
<keyword evidence="4" id="KW-1185">Reference proteome</keyword>
<dbReference type="OrthoDB" id="9798154at2"/>
<dbReference type="InterPro" id="IPR016568">
    <property type="entry name" value="Sulphur_oxidation_SoxY"/>
</dbReference>
<evidence type="ECO:0000259" key="1">
    <source>
        <dbReference type="Pfam" id="PF13501"/>
    </source>
</evidence>
<organism evidence="2 4">
    <name type="scientific">Thioalkalivibrio sulfidiphilus (strain HL-EbGR7)</name>
    <dbReference type="NCBI Taxonomy" id="396588"/>
    <lineage>
        <taxon>Bacteria</taxon>
        <taxon>Pseudomonadati</taxon>
        <taxon>Pseudomonadota</taxon>
        <taxon>Gammaproteobacteria</taxon>
        <taxon>Chromatiales</taxon>
        <taxon>Ectothiorhodospiraceae</taxon>
        <taxon>Thioalkalivibrio</taxon>
    </lineage>
</organism>
<evidence type="ECO:0000313" key="2">
    <source>
        <dbReference type="EMBL" id="ACL71141.1"/>
    </source>
</evidence>
<dbReference type="InterPro" id="IPR032711">
    <property type="entry name" value="SoxY"/>
</dbReference>
<dbReference type="PIRSF" id="PIRSF010312">
    <property type="entry name" value="Sulphur_oxidation_SoxY"/>
    <property type="match status" value="1"/>
</dbReference>
<dbReference type="EMBL" id="CP001339">
    <property type="protein sequence ID" value="ACL73301.1"/>
    <property type="molecule type" value="Genomic_DNA"/>
</dbReference>
<protein>
    <submittedName>
        <fullName evidence="2">Sulfur oxidation protein SoxY-like protein</fullName>
    </submittedName>
</protein>
<dbReference type="KEGG" id="tgr:Tgr7_0037"/>
<dbReference type="PROSITE" id="PS51318">
    <property type="entry name" value="TAT"/>
    <property type="match status" value="1"/>
</dbReference>
<reference evidence="2 4" key="1">
    <citation type="journal article" date="2011" name="Stand. Genomic Sci.">
        <title>Complete genome sequence of 'Thioalkalivibrio sulfidophilus' HL-EbGr7.</title>
        <authorList>
            <person name="Muyzer G."/>
            <person name="Sorokin D.Y."/>
            <person name="Mavromatis K."/>
            <person name="Lapidus A."/>
            <person name="Clum A."/>
            <person name="Ivanova N."/>
            <person name="Pati A."/>
            <person name="d'Haeseleer P."/>
            <person name="Woyke T."/>
            <person name="Kyrpides N.C."/>
        </authorList>
    </citation>
    <scope>NUCLEOTIDE SEQUENCE [LARGE SCALE GENOMIC DNA]</scope>
    <source>
        <strain evidence="2 4">HL-EbGR7</strain>
    </source>
</reference>
<accession>B8GSV6</accession>
<evidence type="ECO:0000313" key="4">
    <source>
        <dbReference type="Proteomes" id="UP000002383"/>
    </source>
</evidence>
<dbReference type="Gene3D" id="2.60.40.2470">
    <property type="entry name" value="SoxY domain"/>
    <property type="match status" value="1"/>
</dbReference>
<dbReference type="STRING" id="396588.Tgr7_0037"/>
<dbReference type="AlphaFoldDB" id="B8GSV6"/>
<dbReference type="Pfam" id="PF13501">
    <property type="entry name" value="SoxY"/>
    <property type="match status" value="1"/>
</dbReference>
<dbReference type="NCBIfam" id="TIGR04488">
    <property type="entry name" value="SoxY_true_GGCGG"/>
    <property type="match status" value="1"/>
</dbReference>
<gene>
    <name evidence="2" type="ordered locus">Tgr7_0037</name>
    <name evidence="3" type="ordered locus">Tgr7_2221</name>
</gene>
<name>B8GSV6_THISH</name>
<dbReference type="InterPro" id="IPR006311">
    <property type="entry name" value="TAT_signal"/>
</dbReference>
<dbReference type="HOGENOM" id="CLU_118521_0_0_6"/>
<dbReference type="RefSeq" id="WP_012636630.1">
    <property type="nucleotide sequence ID" value="NC_011901.1"/>
</dbReference>
<dbReference type="eggNOG" id="COG5501">
    <property type="taxonomic scope" value="Bacteria"/>
</dbReference>
<proteinExistence type="predicted"/>
<dbReference type="Proteomes" id="UP000002383">
    <property type="component" value="Chromosome"/>
</dbReference>
<evidence type="ECO:0000313" key="3">
    <source>
        <dbReference type="EMBL" id="ACL73301.1"/>
    </source>
</evidence>